<comment type="similarity">
    <text evidence="5">Belongs to the RimM family.</text>
</comment>
<dbReference type="GO" id="GO:0042274">
    <property type="term" value="P:ribosomal small subunit biogenesis"/>
    <property type="evidence" value="ECO:0007669"/>
    <property type="project" value="UniProtKB-UniRule"/>
</dbReference>
<keyword evidence="3 5" id="KW-0698">rRNA processing</keyword>
<evidence type="ECO:0000313" key="8">
    <source>
        <dbReference type="EMBL" id="PXV71133.1"/>
    </source>
</evidence>
<dbReference type="SUPFAM" id="SSF50447">
    <property type="entry name" value="Translation proteins"/>
    <property type="match status" value="1"/>
</dbReference>
<dbReference type="Pfam" id="PF24986">
    <property type="entry name" value="PRC_RimM"/>
    <property type="match status" value="1"/>
</dbReference>
<dbReference type="Proteomes" id="UP000248330">
    <property type="component" value="Unassembled WGS sequence"/>
</dbReference>
<dbReference type="InterPro" id="IPR011033">
    <property type="entry name" value="PRC_barrel-like_sf"/>
</dbReference>
<dbReference type="HAMAP" id="MF_00014">
    <property type="entry name" value="Ribosome_mat_RimM"/>
    <property type="match status" value="1"/>
</dbReference>
<evidence type="ECO:0000259" key="7">
    <source>
        <dbReference type="Pfam" id="PF24986"/>
    </source>
</evidence>
<dbReference type="Gene3D" id="2.30.30.240">
    <property type="entry name" value="PRC-barrel domain"/>
    <property type="match status" value="1"/>
</dbReference>
<comment type="subcellular location">
    <subcellularLocation>
        <location evidence="5">Cytoplasm</location>
    </subcellularLocation>
</comment>
<dbReference type="InterPro" id="IPR036976">
    <property type="entry name" value="RimM_N_sf"/>
</dbReference>
<dbReference type="AlphaFoldDB" id="A0A318EE98"/>
<evidence type="ECO:0000259" key="6">
    <source>
        <dbReference type="Pfam" id="PF01782"/>
    </source>
</evidence>
<accession>A0A318EE98</accession>
<keyword evidence="1 5" id="KW-0963">Cytoplasm</keyword>
<dbReference type="Pfam" id="PF01782">
    <property type="entry name" value="RimM"/>
    <property type="match status" value="1"/>
</dbReference>
<reference evidence="8 9" key="1">
    <citation type="submission" date="2018-04" db="EMBL/GenBank/DDBJ databases">
        <title>Genomic Encyclopedia of Type Strains, Phase IV (KMG-IV): sequencing the most valuable type-strain genomes for metagenomic binning, comparative biology and taxonomic classification.</title>
        <authorList>
            <person name="Goeker M."/>
        </authorList>
    </citation>
    <scope>NUCLEOTIDE SEQUENCE [LARGE SCALE GENOMIC DNA]</scope>
    <source>
        <strain evidence="8 9">DSM 104150</strain>
    </source>
</reference>
<comment type="domain">
    <text evidence="5">The PRC barrel domain binds ribosomal protein uS19.</text>
</comment>
<keyword evidence="9" id="KW-1185">Reference proteome</keyword>
<dbReference type="EMBL" id="QICN01000001">
    <property type="protein sequence ID" value="PXV71133.1"/>
    <property type="molecule type" value="Genomic_DNA"/>
</dbReference>
<dbReference type="Gene3D" id="2.40.30.60">
    <property type="entry name" value="RimM"/>
    <property type="match status" value="1"/>
</dbReference>
<feature type="domain" description="Ribosome maturation factor RimM PRC barrel" evidence="7">
    <location>
        <begin position="105"/>
        <end position="170"/>
    </location>
</feature>
<evidence type="ECO:0000256" key="4">
    <source>
        <dbReference type="ARBA" id="ARBA00023186"/>
    </source>
</evidence>
<dbReference type="GO" id="GO:0006364">
    <property type="term" value="P:rRNA processing"/>
    <property type="evidence" value="ECO:0007669"/>
    <property type="project" value="UniProtKB-UniRule"/>
</dbReference>
<evidence type="ECO:0000256" key="3">
    <source>
        <dbReference type="ARBA" id="ARBA00022552"/>
    </source>
</evidence>
<evidence type="ECO:0000313" key="9">
    <source>
        <dbReference type="Proteomes" id="UP000248330"/>
    </source>
</evidence>
<dbReference type="GO" id="GO:0043022">
    <property type="term" value="F:ribosome binding"/>
    <property type="evidence" value="ECO:0007669"/>
    <property type="project" value="InterPro"/>
</dbReference>
<gene>
    <name evidence="5" type="primary">rimM</name>
    <name evidence="8" type="ORF">C8D93_101174</name>
</gene>
<evidence type="ECO:0000256" key="2">
    <source>
        <dbReference type="ARBA" id="ARBA00022517"/>
    </source>
</evidence>
<keyword evidence="4 5" id="KW-0143">Chaperone</keyword>
<evidence type="ECO:0000256" key="1">
    <source>
        <dbReference type="ARBA" id="ARBA00022490"/>
    </source>
</evidence>
<dbReference type="SUPFAM" id="SSF50346">
    <property type="entry name" value="PRC-barrel domain"/>
    <property type="match status" value="1"/>
</dbReference>
<comment type="function">
    <text evidence="5">An accessory protein needed during the final step in the assembly of 30S ribosomal subunit, possibly for assembly of the head region. Essential for efficient processing of 16S rRNA. May be needed both before and after RbfA during the maturation of 16S rRNA. It has affinity for free ribosomal 30S subunits but not for 70S ribosomes.</text>
</comment>
<evidence type="ECO:0000256" key="5">
    <source>
        <dbReference type="HAMAP-Rule" id="MF_00014"/>
    </source>
</evidence>
<name>A0A318EE98_9GAMM</name>
<proteinExistence type="inferred from homology"/>
<dbReference type="GO" id="GO:0005737">
    <property type="term" value="C:cytoplasm"/>
    <property type="evidence" value="ECO:0007669"/>
    <property type="project" value="UniProtKB-SubCell"/>
</dbReference>
<dbReference type="InterPro" id="IPR009000">
    <property type="entry name" value="Transl_B-barrel_sf"/>
</dbReference>
<dbReference type="InterPro" id="IPR002676">
    <property type="entry name" value="RimM_N"/>
</dbReference>
<dbReference type="PANTHER" id="PTHR33692:SF1">
    <property type="entry name" value="RIBOSOME MATURATION FACTOR RIMM"/>
    <property type="match status" value="1"/>
</dbReference>
<dbReference type="NCBIfam" id="TIGR02273">
    <property type="entry name" value="16S_RimM"/>
    <property type="match status" value="1"/>
</dbReference>
<dbReference type="GO" id="GO:0005840">
    <property type="term" value="C:ribosome"/>
    <property type="evidence" value="ECO:0007669"/>
    <property type="project" value="InterPro"/>
</dbReference>
<feature type="domain" description="RimM N-terminal" evidence="6">
    <location>
        <begin position="8"/>
        <end position="93"/>
    </location>
</feature>
<dbReference type="RefSeq" id="WP_110263280.1">
    <property type="nucleotide sequence ID" value="NZ_CAWNXA010000001.1"/>
</dbReference>
<comment type="caution">
    <text evidence="8">The sequence shown here is derived from an EMBL/GenBank/DDBJ whole genome shotgun (WGS) entry which is preliminary data.</text>
</comment>
<dbReference type="PANTHER" id="PTHR33692">
    <property type="entry name" value="RIBOSOME MATURATION FACTOR RIMM"/>
    <property type="match status" value="1"/>
</dbReference>
<dbReference type="OrthoDB" id="9783509at2"/>
<sequence length="174" mass="19449">MSVRRVTLGRVAGVYGVKGWLRIDSQTRPAAKILKYPDWWVRLEGRSFRIEVVEGRAHGNGVVAKITGEDGQAIDDRDQAARWIGATIEVERDALPVLPKGQYYWIDLIGLNVVNPAGAHLGTVREMTSNGSQDILVVVDEAGTQRLIPFVLKHIVKRVEMDEARIVCAWETDY</sequence>
<dbReference type="InterPro" id="IPR056792">
    <property type="entry name" value="PRC_RimM"/>
</dbReference>
<dbReference type="InterPro" id="IPR011961">
    <property type="entry name" value="RimM"/>
</dbReference>
<organism evidence="8 9">
    <name type="scientific">Sinimarinibacterium flocculans</name>
    <dbReference type="NCBI Taxonomy" id="985250"/>
    <lineage>
        <taxon>Bacteria</taxon>
        <taxon>Pseudomonadati</taxon>
        <taxon>Pseudomonadota</taxon>
        <taxon>Gammaproteobacteria</taxon>
        <taxon>Nevskiales</taxon>
        <taxon>Nevskiaceae</taxon>
        <taxon>Sinimarinibacterium</taxon>
    </lineage>
</organism>
<comment type="subunit">
    <text evidence="5">Binds ribosomal protein uS19.</text>
</comment>
<keyword evidence="2 5" id="KW-0690">Ribosome biogenesis</keyword>
<protein>
    <recommendedName>
        <fullName evidence="5">Ribosome maturation factor RimM</fullName>
    </recommendedName>
</protein>